<gene>
    <name evidence="1" type="ORF">NCTC9073_05295</name>
</gene>
<dbReference type="EMBL" id="UASD01000009">
    <property type="protein sequence ID" value="SPX17477.1"/>
    <property type="molecule type" value="Genomic_DNA"/>
</dbReference>
<name>A0A2X1NAV6_ECOLX</name>
<accession>A0A2X1NAV6</accession>
<dbReference type="AlphaFoldDB" id="A0A2X1NAV6"/>
<evidence type="ECO:0000313" key="2">
    <source>
        <dbReference type="Proteomes" id="UP000250780"/>
    </source>
</evidence>
<sequence length="109" mass="12652">MTPVAISENTQLTAGNQIFDLVLNFGELFRTVQVPGRNAFQHFGGFGWVSLQCRSDVHPVQRRKLIEMNNMVMRGVRSQNDVTDVLRVNPERRYSAHFLPHERKTAREW</sequence>
<dbReference type="Proteomes" id="UP000250780">
    <property type="component" value="Unassembled WGS sequence"/>
</dbReference>
<proteinExistence type="predicted"/>
<organism evidence="1 2">
    <name type="scientific">Escherichia coli</name>
    <dbReference type="NCBI Taxonomy" id="562"/>
    <lineage>
        <taxon>Bacteria</taxon>
        <taxon>Pseudomonadati</taxon>
        <taxon>Pseudomonadota</taxon>
        <taxon>Gammaproteobacteria</taxon>
        <taxon>Enterobacterales</taxon>
        <taxon>Enterobacteriaceae</taxon>
        <taxon>Escherichia</taxon>
    </lineage>
</organism>
<protein>
    <submittedName>
        <fullName evidence="1">Uncharacterized protein</fullName>
    </submittedName>
</protein>
<evidence type="ECO:0000313" key="1">
    <source>
        <dbReference type="EMBL" id="SPX17477.1"/>
    </source>
</evidence>
<reference evidence="1 2" key="1">
    <citation type="submission" date="2018-06" db="EMBL/GenBank/DDBJ databases">
        <authorList>
            <consortium name="Pathogen Informatics"/>
            <person name="Doyle S."/>
        </authorList>
    </citation>
    <scope>NUCLEOTIDE SEQUENCE [LARGE SCALE GENOMIC DNA]</scope>
    <source>
        <strain evidence="1 2">NCTC9073</strain>
    </source>
</reference>